<dbReference type="FunFam" id="1.20.120.1770:FF:000007">
    <property type="entry name" value="Cytochrome b561 and DOMON domain-containing protein"/>
    <property type="match status" value="1"/>
</dbReference>
<dbReference type="EMBL" id="JAIWQS010000012">
    <property type="protein sequence ID" value="KAJ8748234.1"/>
    <property type="molecule type" value="Genomic_DNA"/>
</dbReference>
<feature type="transmembrane region" description="Helical" evidence="14">
    <location>
        <begin position="286"/>
        <end position="303"/>
    </location>
</feature>
<dbReference type="GO" id="GO:0046872">
    <property type="term" value="F:metal ion binding"/>
    <property type="evidence" value="ECO:0007669"/>
    <property type="project" value="UniProtKB-KW"/>
</dbReference>
<dbReference type="PANTHER" id="PTHR23130">
    <property type="entry name" value="CYTOCHROME B561 AND DOMON DOMAIN-CONTAINING PROTEIN"/>
    <property type="match status" value="1"/>
</dbReference>
<dbReference type="PROSITE" id="PS50939">
    <property type="entry name" value="CYTOCHROME_B561"/>
    <property type="match status" value="1"/>
</dbReference>
<evidence type="ECO:0000256" key="10">
    <source>
        <dbReference type="ARBA" id="ARBA00053871"/>
    </source>
</evidence>
<evidence type="ECO:0000256" key="15">
    <source>
        <dbReference type="SAM" id="SignalP"/>
    </source>
</evidence>
<evidence type="ECO:0000256" key="8">
    <source>
        <dbReference type="ARBA" id="ARBA00022989"/>
    </source>
</evidence>
<dbReference type="Gene3D" id="1.20.120.1770">
    <property type="match status" value="1"/>
</dbReference>
<dbReference type="PROSITE" id="PS50836">
    <property type="entry name" value="DOMON"/>
    <property type="match status" value="1"/>
</dbReference>
<dbReference type="CDD" id="cd09629">
    <property type="entry name" value="DOMON_CIL1_like"/>
    <property type="match status" value="1"/>
</dbReference>
<feature type="domain" description="Cytochrome b561" evidence="17">
    <location>
        <begin position="174"/>
        <end position="374"/>
    </location>
</feature>
<feature type="binding site" description="axial binding residue" evidence="12">
    <location>
        <position position="214"/>
    </location>
    <ligand>
        <name>heme b</name>
        <dbReference type="ChEBI" id="CHEBI:60344"/>
        <label>1</label>
    </ligand>
    <ligandPart>
        <name>Fe</name>
        <dbReference type="ChEBI" id="CHEBI:18248"/>
    </ligandPart>
</feature>
<feature type="transmembrane region" description="Helical" evidence="14">
    <location>
        <begin position="315"/>
        <end position="335"/>
    </location>
</feature>
<organism evidence="18 19">
    <name type="scientific">Erythroxylum novogranatense</name>
    <dbReference type="NCBI Taxonomy" id="1862640"/>
    <lineage>
        <taxon>Eukaryota</taxon>
        <taxon>Viridiplantae</taxon>
        <taxon>Streptophyta</taxon>
        <taxon>Embryophyta</taxon>
        <taxon>Tracheophyta</taxon>
        <taxon>Spermatophyta</taxon>
        <taxon>Magnoliopsida</taxon>
        <taxon>eudicotyledons</taxon>
        <taxon>Gunneridae</taxon>
        <taxon>Pentapetalae</taxon>
        <taxon>rosids</taxon>
        <taxon>fabids</taxon>
        <taxon>Malpighiales</taxon>
        <taxon>Erythroxylaceae</taxon>
        <taxon>Erythroxylum</taxon>
    </lineage>
</organism>
<keyword evidence="2 11" id="KW-0813">Transport</keyword>
<protein>
    <recommendedName>
        <fullName evidence="11">Cytochrome b561 and DOMON domain-containing protein</fullName>
    </recommendedName>
</protein>
<feature type="region of interest" description="Disordered" evidence="13">
    <location>
        <begin position="380"/>
        <end position="400"/>
    </location>
</feature>
<evidence type="ECO:0000256" key="14">
    <source>
        <dbReference type="SAM" id="Phobius"/>
    </source>
</evidence>
<keyword evidence="4 14" id="KW-0812">Transmembrane</keyword>
<comment type="cofactor">
    <cofactor evidence="11">
        <name>heme b</name>
        <dbReference type="ChEBI" id="CHEBI:60344"/>
    </cofactor>
    <text evidence="11">Binds 2 heme b groups non-covalently.</text>
</comment>
<dbReference type="PANTHER" id="PTHR23130:SF195">
    <property type="entry name" value="CYTOCHROME B561 AND DOMON DOMAIN-CONTAINING PROTEIN"/>
    <property type="match status" value="1"/>
</dbReference>
<keyword evidence="5 12" id="KW-0479">Metal-binding</keyword>
<feature type="binding site" description="axial binding residue" evidence="12">
    <location>
        <position position="250"/>
    </location>
    <ligand>
        <name>heme b</name>
        <dbReference type="ChEBI" id="CHEBI:60344"/>
        <label>1</label>
    </ligand>
    <ligandPart>
        <name>Fe</name>
        <dbReference type="ChEBI" id="CHEBI:18248"/>
    </ligandPart>
</feature>
<comment type="subcellular location">
    <subcellularLocation>
        <location evidence="1">Membrane</location>
        <topology evidence="1">Multi-pass membrane protein</topology>
    </subcellularLocation>
</comment>
<dbReference type="InterPro" id="IPR045265">
    <property type="entry name" value="AIR12_DOMON"/>
</dbReference>
<evidence type="ECO:0000256" key="12">
    <source>
        <dbReference type="PIRSR" id="PIRSR037471-1"/>
    </source>
</evidence>
<evidence type="ECO:0000256" key="2">
    <source>
        <dbReference type="ARBA" id="ARBA00022448"/>
    </source>
</evidence>
<name>A0AAV8S823_9ROSI</name>
<dbReference type="Pfam" id="PF03188">
    <property type="entry name" value="Cytochrom_B561"/>
    <property type="match status" value="1"/>
</dbReference>
<evidence type="ECO:0000313" key="19">
    <source>
        <dbReference type="Proteomes" id="UP001159364"/>
    </source>
</evidence>
<reference evidence="18 19" key="1">
    <citation type="submission" date="2021-09" db="EMBL/GenBank/DDBJ databases">
        <title>Genomic insights and catalytic innovation underlie evolution of tropane alkaloids biosynthesis.</title>
        <authorList>
            <person name="Wang Y.-J."/>
            <person name="Tian T."/>
            <person name="Huang J.-P."/>
            <person name="Huang S.-X."/>
        </authorList>
    </citation>
    <scope>NUCLEOTIDE SEQUENCE [LARGE SCALE GENOMIC DNA]</scope>
    <source>
        <strain evidence="18">KIB-2018</strain>
        <tissue evidence="18">Leaf</tissue>
    </source>
</reference>
<sequence>MASLRFSVLFLGFCLWVSLISPTQSQSCKSQSFKGNNLYAHCLDLPTLSSYLHFTYDSSNSTLSIAFIASPSKSDGWISWGINPTEQKMAGSRALVGYKDSTGVMTLKTYNISGYSPDAVVKSKLDFDVWDTSAEEQSGVMRLFAKIKVPADLVAKGTVNQVWQVGPSVDDKGVLTIHDLNGANTNAKGSLDLKSGQSTVGGGVDSRTKKKNIHGVLNAVSWGILFPIGIIIARYIRTFESADPAWFYLHVTCQVSAYGLGVAGWATGIKLGSESKGITYSSHRNIGIALFAIATLQIFALFLRPKKDHKFRFYWNLYHHGVGYTILVLGIVNIFKGLHILQPASKWKSAFIVVIAVLGGIALLLELVTWTVILKRRSSKSTKPYDGHNGQRRPQPLTSA</sequence>
<proteinExistence type="predicted"/>
<evidence type="ECO:0000256" key="11">
    <source>
        <dbReference type="PIRNR" id="PIRNR037471"/>
    </source>
</evidence>
<evidence type="ECO:0000313" key="18">
    <source>
        <dbReference type="EMBL" id="KAJ8748234.1"/>
    </source>
</evidence>
<evidence type="ECO:0000256" key="7">
    <source>
        <dbReference type="ARBA" id="ARBA00022982"/>
    </source>
</evidence>
<feature type="binding site" description="axial binding residue" evidence="12">
    <location>
        <position position="283"/>
    </location>
    <ligand>
        <name>heme b</name>
        <dbReference type="ChEBI" id="CHEBI:60344"/>
        <label>1</label>
    </ligand>
    <ligandPart>
        <name>Fe</name>
        <dbReference type="ChEBI" id="CHEBI:18248"/>
    </ligandPart>
</feature>
<dbReference type="InterPro" id="IPR005018">
    <property type="entry name" value="DOMON_domain"/>
</dbReference>
<dbReference type="AlphaFoldDB" id="A0AAV8S823"/>
<evidence type="ECO:0000256" key="13">
    <source>
        <dbReference type="SAM" id="MobiDB-lite"/>
    </source>
</evidence>
<keyword evidence="12" id="KW-0408">Iron</keyword>
<evidence type="ECO:0000256" key="4">
    <source>
        <dbReference type="ARBA" id="ARBA00022692"/>
    </source>
</evidence>
<dbReference type="SMART" id="SM00665">
    <property type="entry name" value="B561"/>
    <property type="match status" value="1"/>
</dbReference>
<keyword evidence="9 11" id="KW-0472">Membrane</keyword>
<dbReference type="Pfam" id="PF04526">
    <property type="entry name" value="DUF568"/>
    <property type="match status" value="1"/>
</dbReference>
<evidence type="ECO:0000256" key="3">
    <source>
        <dbReference type="ARBA" id="ARBA00022617"/>
    </source>
</evidence>
<evidence type="ECO:0000256" key="6">
    <source>
        <dbReference type="ARBA" id="ARBA00022729"/>
    </source>
</evidence>
<evidence type="ECO:0000256" key="1">
    <source>
        <dbReference type="ARBA" id="ARBA00004141"/>
    </source>
</evidence>
<dbReference type="PIRSF" id="PIRSF037471">
    <property type="entry name" value="UCP037471"/>
    <property type="match status" value="1"/>
</dbReference>
<evidence type="ECO:0000256" key="9">
    <source>
        <dbReference type="ARBA" id="ARBA00023136"/>
    </source>
</evidence>
<evidence type="ECO:0000256" key="5">
    <source>
        <dbReference type="ARBA" id="ARBA00022723"/>
    </source>
</evidence>
<gene>
    <name evidence="18" type="ORF">K2173_000642</name>
</gene>
<keyword evidence="6 15" id="KW-0732">Signal</keyword>
<comment type="caution">
    <text evidence="18">The sequence shown here is derived from an EMBL/GenBank/DDBJ whole genome shotgun (WGS) entry which is preliminary data.</text>
</comment>
<feature type="transmembrane region" description="Helical" evidence="14">
    <location>
        <begin position="350"/>
        <end position="373"/>
    </location>
</feature>
<feature type="binding site" description="axial binding residue" evidence="12">
    <location>
        <position position="319"/>
    </location>
    <ligand>
        <name>heme b</name>
        <dbReference type="ChEBI" id="CHEBI:60344"/>
        <label>1</label>
    </ligand>
    <ligandPart>
        <name>Fe</name>
        <dbReference type="ChEBI" id="CHEBI:18248"/>
    </ligandPart>
</feature>
<feature type="transmembrane region" description="Helical" evidence="14">
    <location>
        <begin position="215"/>
        <end position="233"/>
    </location>
</feature>
<feature type="transmembrane region" description="Helical" evidence="14">
    <location>
        <begin position="245"/>
        <end position="266"/>
    </location>
</feature>
<dbReference type="InterPro" id="IPR017214">
    <property type="entry name" value="UCP037471"/>
</dbReference>
<evidence type="ECO:0000259" key="17">
    <source>
        <dbReference type="PROSITE" id="PS50939"/>
    </source>
</evidence>
<dbReference type="CDD" id="cd08760">
    <property type="entry name" value="Cyt_b561_FRRS1_like"/>
    <property type="match status" value="1"/>
</dbReference>
<keyword evidence="19" id="KW-1185">Reference proteome</keyword>
<comment type="function">
    <text evidence="10">May act as a catecholamine-responsive trans-membrane electron transporter.</text>
</comment>
<keyword evidence="3" id="KW-0349">Heme</keyword>
<keyword evidence="8 14" id="KW-1133">Transmembrane helix</keyword>
<keyword evidence="7 11" id="KW-0249">Electron transport</keyword>
<evidence type="ECO:0000259" key="16">
    <source>
        <dbReference type="PROSITE" id="PS50836"/>
    </source>
</evidence>
<dbReference type="Proteomes" id="UP001159364">
    <property type="component" value="Linkage Group LG12"/>
</dbReference>
<dbReference type="SMART" id="SM00664">
    <property type="entry name" value="DoH"/>
    <property type="match status" value="1"/>
</dbReference>
<feature type="signal peptide" evidence="15">
    <location>
        <begin position="1"/>
        <end position="25"/>
    </location>
</feature>
<dbReference type="InterPro" id="IPR006593">
    <property type="entry name" value="Cyt_b561/ferric_Rdtase_TM"/>
</dbReference>
<accession>A0AAV8S823</accession>
<dbReference type="GO" id="GO:0016020">
    <property type="term" value="C:membrane"/>
    <property type="evidence" value="ECO:0007669"/>
    <property type="project" value="UniProtKB-SubCell"/>
</dbReference>
<feature type="domain" description="DOMON" evidence="16">
    <location>
        <begin position="48"/>
        <end position="166"/>
    </location>
</feature>
<feature type="chain" id="PRO_5043653371" description="Cytochrome b561 and DOMON domain-containing protein" evidence="15">
    <location>
        <begin position="26"/>
        <end position="400"/>
    </location>
</feature>